<evidence type="ECO:0000256" key="2">
    <source>
        <dbReference type="ARBA" id="ARBA00022741"/>
    </source>
</evidence>
<keyword evidence="7" id="KW-1185">Reference proteome</keyword>
<dbReference type="PROSITE" id="PS50975">
    <property type="entry name" value="ATP_GRASP"/>
    <property type="match status" value="1"/>
</dbReference>
<reference evidence="6" key="2">
    <citation type="submission" date="2020-09" db="EMBL/GenBank/DDBJ databases">
        <authorList>
            <person name="Sun Q."/>
            <person name="Kim S."/>
        </authorList>
    </citation>
    <scope>NUCLEOTIDE SEQUENCE</scope>
    <source>
        <strain evidence="6">KCTC 12711</strain>
    </source>
</reference>
<dbReference type="GO" id="GO:0005524">
    <property type="term" value="F:ATP binding"/>
    <property type="evidence" value="ECO:0007669"/>
    <property type="project" value="UniProtKB-UniRule"/>
</dbReference>
<keyword evidence="2 4" id="KW-0547">Nucleotide-binding</keyword>
<dbReference type="SUPFAM" id="SSF56059">
    <property type="entry name" value="Glutathione synthetase ATP-binding domain-like"/>
    <property type="match status" value="1"/>
</dbReference>
<comment type="caution">
    <text evidence="6">The sequence shown here is derived from an EMBL/GenBank/DDBJ whole genome shotgun (WGS) entry which is preliminary data.</text>
</comment>
<evidence type="ECO:0000256" key="4">
    <source>
        <dbReference type="PROSITE-ProRule" id="PRU00409"/>
    </source>
</evidence>
<reference evidence="6" key="1">
    <citation type="journal article" date="2014" name="Int. J. Syst. Evol. Microbiol.">
        <title>Complete genome sequence of Corynebacterium casei LMG S-19264T (=DSM 44701T), isolated from a smear-ripened cheese.</title>
        <authorList>
            <consortium name="US DOE Joint Genome Institute (JGI-PGF)"/>
            <person name="Walter F."/>
            <person name="Albersmeier A."/>
            <person name="Kalinowski J."/>
            <person name="Ruckert C."/>
        </authorList>
    </citation>
    <scope>NUCLEOTIDE SEQUENCE</scope>
    <source>
        <strain evidence="6">KCTC 12711</strain>
    </source>
</reference>
<name>A0A918RM33_9GAMM</name>
<evidence type="ECO:0000313" key="7">
    <source>
        <dbReference type="Proteomes" id="UP000614811"/>
    </source>
</evidence>
<dbReference type="PANTHER" id="PTHR43585:SF2">
    <property type="entry name" value="ATP-GRASP ENZYME FSQD"/>
    <property type="match status" value="1"/>
</dbReference>
<dbReference type="AlphaFoldDB" id="A0A918RM33"/>
<dbReference type="GO" id="GO:0046872">
    <property type="term" value="F:metal ion binding"/>
    <property type="evidence" value="ECO:0007669"/>
    <property type="project" value="InterPro"/>
</dbReference>
<evidence type="ECO:0000256" key="3">
    <source>
        <dbReference type="ARBA" id="ARBA00022840"/>
    </source>
</evidence>
<keyword evidence="1" id="KW-0436">Ligase</keyword>
<feature type="domain" description="ATP-grasp" evidence="5">
    <location>
        <begin position="107"/>
        <end position="310"/>
    </location>
</feature>
<accession>A0A918RM33</accession>
<dbReference type="EMBL" id="BMXA01000002">
    <property type="protein sequence ID" value="GHA04392.1"/>
    <property type="molecule type" value="Genomic_DNA"/>
</dbReference>
<dbReference type="InterPro" id="IPR052032">
    <property type="entry name" value="ATP-dep_AA_Ligase"/>
</dbReference>
<dbReference type="Proteomes" id="UP000614811">
    <property type="component" value="Unassembled WGS sequence"/>
</dbReference>
<gene>
    <name evidence="6" type="ORF">GCM10008090_12190</name>
</gene>
<sequence length="410" mass="44902">MKTRATNSPFAVVVFPEEAGLLLTGAFNAQGIRCIEIASRTGDPADQSHFQAALSQLGVELANQHLLCVVPGSERGVPLADRLAAHYAVFANRTEHQAARYRKSVLAKTAREAGLTVPWQRAISEQQDLLTLKPDLNWPLVLKPDASMGSEGVTCCDSFAELQQTFDTLHRQTNRLGRNNQTCVIQTYLDGTEYAIDSMSFDGQHKIVALWQYVKSTAHILGSAPFTSKRLLPASGELQSVLASYTGRLLDASGVRYGPAHTELVVEKTHPMKPTLMEMGARLHGGQAAMRLSNWCIGHSQVDACVAAYTQPAQFLTTLATPYKLRQHGEIVLLICPHSQLRVSRVNAAMLSDLASVRHLDIDYTPSRKPHQIIGMLILAHRDANQIKNDLAQIRALEDNGLYLPVASVA</sequence>
<protein>
    <recommendedName>
        <fullName evidence="5">ATP-grasp domain-containing protein</fullName>
    </recommendedName>
</protein>
<dbReference type="RefSeq" id="WP_189399154.1">
    <property type="nucleotide sequence ID" value="NZ_BMXA01000002.1"/>
</dbReference>
<evidence type="ECO:0000259" key="5">
    <source>
        <dbReference type="PROSITE" id="PS50975"/>
    </source>
</evidence>
<keyword evidence="3 4" id="KW-0067">ATP-binding</keyword>
<dbReference type="InterPro" id="IPR011761">
    <property type="entry name" value="ATP-grasp"/>
</dbReference>
<dbReference type="GO" id="GO:0016874">
    <property type="term" value="F:ligase activity"/>
    <property type="evidence" value="ECO:0007669"/>
    <property type="project" value="UniProtKB-KW"/>
</dbReference>
<evidence type="ECO:0000313" key="6">
    <source>
        <dbReference type="EMBL" id="GHA04392.1"/>
    </source>
</evidence>
<dbReference type="Gene3D" id="3.30.470.20">
    <property type="entry name" value="ATP-grasp fold, B domain"/>
    <property type="match status" value="1"/>
</dbReference>
<organism evidence="6 7">
    <name type="scientific">Arenicella chitinivorans</name>
    <dbReference type="NCBI Taxonomy" id="1329800"/>
    <lineage>
        <taxon>Bacteria</taxon>
        <taxon>Pseudomonadati</taxon>
        <taxon>Pseudomonadota</taxon>
        <taxon>Gammaproteobacteria</taxon>
        <taxon>Arenicellales</taxon>
        <taxon>Arenicellaceae</taxon>
        <taxon>Arenicella</taxon>
    </lineage>
</organism>
<evidence type="ECO:0000256" key="1">
    <source>
        <dbReference type="ARBA" id="ARBA00022598"/>
    </source>
</evidence>
<dbReference type="Pfam" id="PF13535">
    <property type="entry name" value="ATP-grasp_4"/>
    <property type="match status" value="1"/>
</dbReference>
<dbReference type="PANTHER" id="PTHR43585">
    <property type="entry name" value="FUMIPYRROLE BIOSYNTHESIS PROTEIN C"/>
    <property type="match status" value="1"/>
</dbReference>
<proteinExistence type="predicted"/>